<dbReference type="RefSeq" id="WP_345201579.1">
    <property type="nucleotide sequence ID" value="NZ_BAABGM010000001.1"/>
</dbReference>
<keyword evidence="3" id="KW-1185">Reference proteome</keyword>
<dbReference type="InterPro" id="IPR001387">
    <property type="entry name" value="Cro/C1-type_HTH"/>
</dbReference>
<comment type="caution">
    <text evidence="2">The sequence shown here is derived from an EMBL/GenBank/DDBJ whole genome shotgun (WGS) entry which is preliminary data.</text>
</comment>
<dbReference type="EMBL" id="BAABGM010000001">
    <property type="protein sequence ID" value="GAA4397895.1"/>
    <property type="molecule type" value="Genomic_DNA"/>
</dbReference>
<evidence type="ECO:0000259" key="1">
    <source>
        <dbReference type="PROSITE" id="PS50943"/>
    </source>
</evidence>
<protein>
    <recommendedName>
        <fullName evidence="1">HTH cro/C1-type domain-containing protein</fullName>
    </recommendedName>
</protein>
<feature type="domain" description="HTH cro/C1-type" evidence="1">
    <location>
        <begin position="8"/>
        <end position="62"/>
    </location>
</feature>
<evidence type="ECO:0000313" key="2">
    <source>
        <dbReference type="EMBL" id="GAA4397895.1"/>
    </source>
</evidence>
<dbReference type="InterPro" id="IPR010982">
    <property type="entry name" value="Lambda_DNA-bd_dom_sf"/>
</dbReference>
<sequence length="171" mass="19666">MSNRGDILEQVMTKVGISQSELSRISGVHQPSISQFLSGRTDLSDDMLDRILQCMGYRLEVVRRPMQPELTRSERRSWLLHRQLSRHLSPESLLEWTPRIHSNLDRLRSGVAGQPHTRNLERWRDLVDHGNLPGLRRVLTGLDRDSIEMREVSPLGGLLGQDERDRVMASL</sequence>
<accession>A0ABP8JY43</accession>
<gene>
    <name evidence="2" type="ORF">GCM10023168_03350</name>
</gene>
<evidence type="ECO:0000313" key="3">
    <source>
        <dbReference type="Proteomes" id="UP001500945"/>
    </source>
</evidence>
<name>A0ABP8JY43_9MICO</name>
<dbReference type="SMART" id="SM00530">
    <property type="entry name" value="HTH_XRE"/>
    <property type="match status" value="1"/>
</dbReference>
<dbReference type="Pfam" id="PF01381">
    <property type="entry name" value="HTH_3"/>
    <property type="match status" value="1"/>
</dbReference>
<dbReference type="PROSITE" id="PS50943">
    <property type="entry name" value="HTH_CROC1"/>
    <property type="match status" value="1"/>
</dbReference>
<dbReference type="Gene3D" id="1.10.260.40">
    <property type="entry name" value="lambda repressor-like DNA-binding domains"/>
    <property type="match status" value="1"/>
</dbReference>
<dbReference type="Proteomes" id="UP001500945">
    <property type="component" value="Unassembled WGS sequence"/>
</dbReference>
<reference evidence="3" key="1">
    <citation type="journal article" date="2019" name="Int. J. Syst. Evol. Microbiol.">
        <title>The Global Catalogue of Microorganisms (GCM) 10K type strain sequencing project: providing services to taxonomists for standard genome sequencing and annotation.</title>
        <authorList>
            <consortium name="The Broad Institute Genomics Platform"/>
            <consortium name="The Broad Institute Genome Sequencing Center for Infectious Disease"/>
            <person name="Wu L."/>
            <person name="Ma J."/>
        </authorList>
    </citation>
    <scope>NUCLEOTIDE SEQUENCE [LARGE SCALE GENOMIC DNA]</scope>
    <source>
        <strain evidence="3">JCM 17809</strain>
    </source>
</reference>
<proteinExistence type="predicted"/>
<dbReference type="CDD" id="cd00093">
    <property type="entry name" value="HTH_XRE"/>
    <property type="match status" value="1"/>
</dbReference>
<organism evidence="2 3">
    <name type="scientific">Fodinibacter luteus</name>
    <dbReference type="NCBI Taxonomy" id="552064"/>
    <lineage>
        <taxon>Bacteria</taxon>
        <taxon>Bacillati</taxon>
        <taxon>Actinomycetota</taxon>
        <taxon>Actinomycetes</taxon>
        <taxon>Micrococcales</taxon>
        <taxon>Intrasporangiaceae</taxon>
        <taxon>Fodinibacter (ex Wang et al. 2009)</taxon>
    </lineage>
</organism>
<dbReference type="SUPFAM" id="SSF47413">
    <property type="entry name" value="lambda repressor-like DNA-binding domains"/>
    <property type="match status" value="1"/>
</dbReference>